<sequence>ELKGYKPAPIAVDENSVKDLKLPPAPAVPEVDADLSQQLASYDAEPEEISQ</sequence>
<keyword evidence="3" id="KW-1185">Reference proteome</keyword>
<organism evidence="2 3">
    <name type="scientific">Rhizopus stolonifer</name>
    <name type="common">Rhizopus nigricans</name>
    <dbReference type="NCBI Taxonomy" id="4846"/>
    <lineage>
        <taxon>Eukaryota</taxon>
        <taxon>Fungi</taxon>
        <taxon>Fungi incertae sedis</taxon>
        <taxon>Mucoromycota</taxon>
        <taxon>Mucoromycotina</taxon>
        <taxon>Mucoromycetes</taxon>
        <taxon>Mucorales</taxon>
        <taxon>Mucorineae</taxon>
        <taxon>Rhizopodaceae</taxon>
        <taxon>Rhizopus</taxon>
    </lineage>
</organism>
<gene>
    <name evidence="2" type="ORF">CU098_002776</name>
</gene>
<dbReference type="Pfam" id="PF10775">
    <property type="entry name" value="ATP_sub_h"/>
    <property type="match status" value="1"/>
</dbReference>
<evidence type="ECO:0000313" key="3">
    <source>
        <dbReference type="Proteomes" id="UP000253551"/>
    </source>
</evidence>
<accession>A0A367IM62</accession>
<dbReference type="AlphaFoldDB" id="A0A367IM62"/>
<dbReference type="GO" id="GO:0015986">
    <property type="term" value="P:proton motive force-driven ATP synthesis"/>
    <property type="evidence" value="ECO:0007669"/>
    <property type="project" value="InterPro"/>
</dbReference>
<feature type="region of interest" description="Disordered" evidence="1">
    <location>
        <begin position="20"/>
        <end position="51"/>
    </location>
</feature>
<comment type="caution">
    <text evidence="2">The sequence shown here is derived from an EMBL/GenBank/DDBJ whole genome shotgun (WGS) entry which is preliminary data.</text>
</comment>
<feature type="non-terminal residue" evidence="2">
    <location>
        <position position="1"/>
    </location>
</feature>
<dbReference type="InterPro" id="IPR019711">
    <property type="entry name" value="ATP_synth_F0_suH"/>
</dbReference>
<name>A0A367IM62_RHIST</name>
<dbReference type="EMBL" id="PJQM01007007">
    <property type="protein sequence ID" value="RCH78770.1"/>
    <property type="molecule type" value="Genomic_DNA"/>
</dbReference>
<evidence type="ECO:0000313" key="2">
    <source>
        <dbReference type="EMBL" id="RCH78770.1"/>
    </source>
</evidence>
<reference evidence="2 3" key="1">
    <citation type="journal article" date="2018" name="G3 (Bethesda)">
        <title>Phylogenetic and Phylogenomic Definition of Rhizopus Species.</title>
        <authorList>
            <person name="Gryganskyi A.P."/>
            <person name="Golan J."/>
            <person name="Dolatabadi S."/>
            <person name="Mondo S."/>
            <person name="Robb S."/>
            <person name="Idnurm A."/>
            <person name="Muszewska A."/>
            <person name="Steczkiewicz K."/>
            <person name="Masonjones S."/>
            <person name="Liao H.L."/>
            <person name="Gajdeczka M.T."/>
            <person name="Anike F."/>
            <person name="Vuek A."/>
            <person name="Anishchenko I.M."/>
            <person name="Voigt K."/>
            <person name="de Hoog G.S."/>
            <person name="Smith M.E."/>
            <person name="Heitman J."/>
            <person name="Vilgalys R."/>
            <person name="Stajich J.E."/>
        </authorList>
    </citation>
    <scope>NUCLEOTIDE SEQUENCE [LARGE SCALE GENOMIC DNA]</scope>
    <source>
        <strain evidence="2 3">LSU 92-RS-03</strain>
    </source>
</reference>
<dbReference type="STRING" id="4846.A0A367IM62"/>
<proteinExistence type="predicted"/>
<protein>
    <submittedName>
        <fullName evidence="2">Uncharacterized protein</fullName>
    </submittedName>
</protein>
<evidence type="ECO:0000256" key="1">
    <source>
        <dbReference type="SAM" id="MobiDB-lite"/>
    </source>
</evidence>
<dbReference type="Proteomes" id="UP000253551">
    <property type="component" value="Unassembled WGS sequence"/>
</dbReference>